<comment type="caution">
    <text evidence="2">The sequence shown here is derived from an EMBL/GenBank/DDBJ whole genome shotgun (WGS) entry which is preliminary data.</text>
</comment>
<reference evidence="2 3" key="1">
    <citation type="journal article" date="2016" name="Mol. Biol. Evol.">
        <title>Genome-Wide Survey of Gut Fungi (Harpellales) Reveals the First Horizontally Transferred Ubiquitin Gene from a Mosquito Host.</title>
        <authorList>
            <person name="Wang Y."/>
            <person name="White M.M."/>
            <person name="Kvist S."/>
            <person name="Moncalvo J.M."/>
        </authorList>
    </citation>
    <scope>NUCLEOTIDE SEQUENCE [LARGE SCALE GENOMIC DNA]</scope>
    <source>
        <strain evidence="2 3">ALG-7-W6</strain>
    </source>
</reference>
<gene>
    <name evidence="2" type="ORF">AYI68_g525</name>
</gene>
<accession>A0A1R0H832</accession>
<dbReference type="AlphaFoldDB" id="A0A1R0H832"/>
<name>A0A1R0H832_9FUNG</name>
<dbReference type="EMBL" id="LSSL01000164">
    <property type="protein sequence ID" value="OLY85283.1"/>
    <property type="molecule type" value="Genomic_DNA"/>
</dbReference>
<evidence type="ECO:0000313" key="2">
    <source>
        <dbReference type="EMBL" id="OLY85283.1"/>
    </source>
</evidence>
<protein>
    <submittedName>
        <fullName evidence="2">Uncharacterized protein</fullName>
    </submittedName>
</protein>
<feature type="region of interest" description="Disordered" evidence="1">
    <location>
        <begin position="62"/>
        <end position="86"/>
    </location>
</feature>
<organism evidence="2 3">
    <name type="scientific">Smittium mucronatum</name>
    <dbReference type="NCBI Taxonomy" id="133383"/>
    <lineage>
        <taxon>Eukaryota</taxon>
        <taxon>Fungi</taxon>
        <taxon>Fungi incertae sedis</taxon>
        <taxon>Zoopagomycota</taxon>
        <taxon>Kickxellomycotina</taxon>
        <taxon>Harpellomycetes</taxon>
        <taxon>Harpellales</taxon>
        <taxon>Legeriomycetaceae</taxon>
        <taxon>Smittium</taxon>
    </lineage>
</organism>
<evidence type="ECO:0000313" key="3">
    <source>
        <dbReference type="Proteomes" id="UP000187455"/>
    </source>
</evidence>
<proteinExistence type="predicted"/>
<feature type="compositionally biased region" description="Polar residues" evidence="1">
    <location>
        <begin position="66"/>
        <end position="86"/>
    </location>
</feature>
<evidence type="ECO:0000256" key="1">
    <source>
        <dbReference type="SAM" id="MobiDB-lite"/>
    </source>
</evidence>
<dbReference type="Proteomes" id="UP000187455">
    <property type="component" value="Unassembled WGS sequence"/>
</dbReference>
<sequence>MNFFSNFFTMAAGISPLLCLSKPHPLFPVLTSLSVFTASTVGIICESLAGGGGAELNERISKENTRSSITGSPAKLTNGSKSSLNSRASIEIDAEISTSLSSATSRQTTTSGENP</sequence>
<keyword evidence="3" id="KW-1185">Reference proteome</keyword>